<protein>
    <submittedName>
        <fullName evidence="1">Uncharacterized protein</fullName>
    </submittedName>
</protein>
<evidence type="ECO:0000313" key="1">
    <source>
        <dbReference type="EnsemblMetazoa" id="CLYHEMP002229.3"/>
    </source>
</evidence>
<sequence length="194" mass="22303">MPQLFMDLSNSTRHLLGDGLWVKRICRVCGVQDPPRSLFPDAPDMTDWVDCKKCSPKRWFHLLCLGTKEHDPLYHCDDKKVKVTKSLVLESGDLVLKRRKNKQIKKCGAKDCKNKPINTLPLASPHNLIFMKKEKRLKRDERKATAKEDSYVLSNVHYHVDRSCTGDSTSIFVSDDVDVTLSEKKHLEDNGFHI</sequence>
<dbReference type="Proteomes" id="UP000594262">
    <property type="component" value="Unplaced"/>
</dbReference>
<accession>A0A7M5V4B1</accession>
<proteinExistence type="predicted"/>
<keyword evidence="2" id="KW-1185">Reference proteome</keyword>
<organism evidence="1 2">
    <name type="scientific">Clytia hemisphaerica</name>
    <dbReference type="NCBI Taxonomy" id="252671"/>
    <lineage>
        <taxon>Eukaryota</taxon>
        <taxon>Metazoa</taxon>
        <taxon>Cnidaria</taxon>
        <taxon>Hydrozoa</taxon>
        <taxon>Hydroidolina</taxon>
        <taxon>Leptothecata</taxon>
        <taxon>Obeliida</taxon>
        <taxon>Clytiidae</taxon>
        <taxon>Clytia</taxon>
    </lineage>
</organism>
<dbReference type="EnsemblMetazoa" id="CLYHEMT002229.3">
    <property type="protein sequence ID" value="CLYHEMP002229.3"/>
    <property type="gene ID" value="CLYHEMG002229"/>
</dbReference>
<dbReference type="GeneID" id="136803461"/>
<evidence type="ECO:0000313" key="2">
    <source>
        <dbReference type="Proteomes" id="UP000594262"/>
    </source>
</evidence>
<dbReference type="RefSeq" id="XP_066916290.1">
    <property type="nucleotide sequence ID" value="XM_067060189.1"/>
</dbReference>
<dbReference type="AlphaFoldDB" id="A0A7M5V4B1"/>
<name>A0A7M5V4B1_9CNID</name>
<reference evidence="1" key="1">
    <citation type="submission" date="2021-01" db="UniProtKB">
        <authorList>
            <consortium name="EnsemblMetazoa"/>
        </authorList>
    </citation>
    <scope>IDENTIFICATION</scope>
</reference>